<name>A0A0X3TQ10_9RHOB</name>
<dbReference type="AlphaFoldDB" id="A0A0X3TQ10"/>
<evidence type="ECO:0000256" key="2">
    <source>
        <dbReference type="SAM" id="Phobius"/>
    </source>
</evidence>
<keyword evidence="2" id="KW-0472">Membrane</keyword>
<keyword evidence="2" id="KW-1133">Transmembrane helix</keyword>
<feature type="transmembrane region" description="Helical" evidence="2">
    <location>
        <begin position="6"/>
        <end position="25"/>
    </location>
</feature>
<dbReference type="RefSeq" id="WP_068338720.1">
    <property type="nucleotide sequence ID" value="NZ_LQBP01000008.1"/>
</dbReference>
<sequence>MVEFASITLSTITAVTAAAFVRYIIKNSGKDREIDPIAAQKFVDNAPYHLLHNVLSKSSSAAGSEPSSQPASEPAAASSTQG</sequence>
<feature type="region of interest" description="Disordered" evidence="1">
    <location>
        <begin position="57"/>
        <end position="82"/>
    </location>
</feature>
<dbReference type="STRING" id="1685378.AVO44_15680"/>
<gene>
    <name evidence="3" type="ORF">AVO44_15680</name>
</gene>
<keyword evidence="4" id="KW-1185">Reference proteome</keyword>
<proteinExistence type="predicted"/>
<reference evidence="4" key="1">
    <citation type="submission" date="2015-12" db="EMBL/GenBank/DDBJ databases">
        <authorList>
            <person name="Zhang G."/>
            <person name="Stingl U."/>
        </authorList>
    </citation>
    <scope>NUCLEOTIDE SEQUENCE [LARGE SCALE GENOMIC DNA]</scope>
    <source>
        <strain evidence="4">ZGT108</strain>
    </source>
</reference>
<accession>A0A0X3TQ10</accession>
<evidence type="ECO:0000313" key="3">
    <source>
        <dbReference type="EMBL" id="KUJ77769.1"/>
    </source>
</evidence>
<evidence type="ECO:0000256" key="1">
    <source>
        <dbReference type="SAM" id="MobiDB-lite"/>
    </source>
</evidence>
<comment type="caution">
    <text evidence="3">The sequence shown here is derived from an EMBL/GenBank/DDBJ whole genome shotgun (WGS) entry which is preliminary data.</text>
</comment>
<protein>
    <submittedName>
        <fullName evidence="3">Uncharacterized protein</fullName>
    </submittedName>
</protein>
<dbReference type="Proteomes" id="UP000053690">
    <property type="component" value="Unassembled WGS sequence"/>
</dbReference>
<organism evidence="3 4">
    <name type="scientific">Ruegeria profundi</name>
    <dbReference type="NCBI Taxonomy" id="1685378"/>
    <lineage>
        <taxon>Bacteria</taxon>
        <taxon>Pseudomonadati</taxon>
        <taxon>Pseudomonadota</taxon>
        <taxon>Alphaproteobacteria</taxon>
        <taxon>Rhodobacterales</taxon>
        <taxon>Roseobacteraceae</taxon>
        <taxon>Ruegeria</taxon>
    </lineage>
</organism>
<evidence type="ECO:0000313" key="4">
    <source>
        <dbReference type="Proteomes" id="UP000053690"/>
    </source>
</evidence>
<dbReference type="EMBL" id="LQBP01000008">
    <property type="protein sequence ID" value="KUJ77769.1"/>
    <property type="molecule type" value="Genomic_DNA"/>
</dbReference>
<keyword evidence="2" id="KW-0812">Transmembrane</keyword>